<reference evidence="2" key="1">
    <citation type="submission" date="2018-02" db="EMBL/GenBank/DDBJ databases">
        <title>Rhizophora mucronata_Transcriptome.</title>
        <authorList>
            <person name="Meera S.P."/>
            <person name="Sreeshan A."/>
            <person name="Augustine A."/>
        </authorList>
    </citation>
    <scope>NUCLEOTIDE SEQUENCE</scope>
    <source>
        <tissue evidence="2">Leaf</tissue>
    </source>
</reference>
<dbReference type="EMBL" id="GGEC01055547">
    <property type="protein sequence ID" value="MBX36031.1"/>
    <property type="molecule type" value="Transcribed_RNA"/>
</dbReference>
<protein>
    <submittedName>
        <fullName evidence="2">Uncharacterized protein</fullName>
    </submittedName>
</protein>
<feature type="compositionally biased region" description="Basic residues" evidence="1">
    <location>
        <begin position="1"/>
        <end position="12"/>
    </location>
</feature>
<sequence>MRYNNKKGKLDKKKTENDNSRCTREAQVLISLQFGGKIFYTSFDGLIVDG</sequence>
<proteinExistence type="predicted"/>
<evidence type="ECO:0000256" key="1">
    <source>
        <dbReference type="SAM" id="MobiDB-lite"/>
    </source>
</evidence>
<dbReference type="AlphaFoldDB" id="A0A2P2N0Q7"/>
<feature type="region of interest" description="Disordered" evidence="1">
    <location>
        <begin position="1"/>
        <end position="20"/>
    </location>
</feature>
<evidence type="ECO:0000313" key="2">
    <source>
        <dbReference type="EMBL" id="MBX36031.1"/>
    </source>
</evidence>
<accession>A0A2P2N0Q7</accession>
<name>A0A2P2N0Q7_RHIMU</name>
<organism evidence="2">
    <name type="scientific">Rhizophora mucronata</name>
    <name type="common">Asiatic mangrove</name>
    <dbReference type="NCBI Taxonomy" id="61149"/>
    <lineage>
        <taxon>Eukaryota</taxon>
        <taxon>Viridiplantae</taxon>
        <taxon>Streptophyta</taxon>
        <taxon>Embryophyta</taxon>
        <taxon>Tracheophyta</taxon>
        <taxon>Spermatophyta</taxon>
        <taxon>Magnoliopsida</taxon>
        <taxon>eudicotyledons</taxon>
        <taxon>Gunneridae</taxon>
        <taxon>Pentapetalae</taxon>
        <taxon>rosids</taxon>
        <taxon>fabids</taxon>
        <taxon>Malpighiales</taxon>
        <taxon>Rhizophoraceae</taxon>
        <taxon>Rhizophora</taxon>
    </lineage>
</organism>